<gene>
    <name evidence="1" type="ORF">HAX54_044849</name>
</gene>
<accession>A0ABS8RP82</accession>
<evidence type="ECO:0000313" key="2">
    <source>
        <dbReference type="Proteomes" id="UP000823775"/>
    </source>
</evidence>
<name>A0ABS8RP82_DATST</name>
<dbReference type="EMBL" id="JACEIK010000069">
    <property type="protein sequence ID" value="MCD7448596.1"/>
    <property type="molecule type" value="Genomic_DNA"/>
</dbReference>
<organism evidence="1 2">
    <name type="scientific">Datura stramonium</name>
    <name type="common">Jimsonweed</name>
    <name type="synonym">Common thornapple</name>
    <dbReference type="NCBI Taxonomy" id="4076"/>
    <lineage>
        <taxon>Eukaryota</taxon>
        <taxon>Viridiplantae</taxon>
        <taxon>Streptophyta</taxon>
        <taxon>Embryophyta</taxon>
        <taxon>Tracheophyta</taxon>
        <taxon>Spermatophyta</taxon>
        <taxon>Magnoliopsida</taxon>
        <taxon>eudicotyledons</taxon>
        <taxon>Gunneridae</taxon>
        <taxon>Pentapetalae</taxon>
        <taxon>asterids</taxon>
        <taxon>lamiids</taxon>
        <taxon>Solanales</taxon>
        <taxon>Solanaceae</taxon>
        <taxon>Solanoideae</taxon>
        <taxon>Datureae</taxon>
        <taxon>Datura</taxon>
    </lineage>
</organism>
<evidence type="ECO:0000313" key="1">
    <source>
        <dbReference type="EMBL" id="MCD7448596.1"/>
    </source>
</evidence>
<sequence>ISGFKKYSRTSQVFWYNSMCWRCNAIVIISWQSGNWPIGIPLEICRKVVGSIIVVAGLYGFCGEKMETDEEDIEKVTKVR</sequence>
<feature type="non-terminal residue" evidence="1">
    <location>
        <position position="1"/>
    </location>
</feature>
<protein>
    <submittedName>
        <fullName evidence="1">Uncharacterized protein</fullName>
    </submittedName>
</protein>
<reference evidence="1 2" key="1">
    <citation type="journal article" date="2021" name="BMC Genomics">
        <title>Datura genome reveals duplications of psychoactive alkaloid biosynthetic genes and high mutation rate following tissue culture.</title>
        <authorList>
            <person name="Rajewski A."/>
            <person name="Carter-House D."/>
            <person name="Stajich J."/>
            <person name="Litt A."/>
        </authorList>
    </citation>
    <scope>NUCLEOTIDE SEQUENCE [LARGE SCALE GENOMIC DNA]</scope>
    <source>
        <strain evidence="1">AR-01</strain>
    </source>
</reference>
<proteinExistence type="predicted"/>
<comment type="caution">
    <text evidence="1">The sequence shown here is derived from an EMBL/GenBank/DDBJ whole genome shotgun (WGS) entry which is preliminary data.</text>
</comment>
<keyword evidence="2" id="KW-1185">Reference proteome</keyword>
<dbReference type="Proteomes" id="UP000823775">
    <property type="component" value="Unassembled WGS sequence"/>
</dbReference>